<feature type="compositionally biased region" description="Polar residues" evidence="3">
    <location>
        <begin position="18"/>
        <end position="36"/>
    </location>
</feature>
<dbReference type="Gramene" id="KFK43396">
    <property type="protein sequence ID" value="KFK43396"/>
    <property type="gene ID" value="AALP_AA1G120700"/>
</dbReference>
<gene>
    <name evidence="4" type="ordered locus">AALP_Aa1g120700</name>
</gene>
<dbReference type="Gene3D" id="1.25.40.10">
    <property type="entry name" value="Tetratricopeptide repeat domain"/>
    <property type="match status" value="1"/>
</dbReference>
<dbReference type="PANTHER" id="PTHR46183:SF8">
    <property type="entry name" value="PROTEIN CLMP1"/>
    <property type="match status" value="1"/>
</dbReference>
<dbReference type="GO" id="GO:0003729">
    <property type="term" value="F:mRNA binding"/>
    <property type="evidence" value="ECO:0007669"/>
    <property type="project" value="EnsemblPlants"/>
</dbReference>
<keyword evidence="2" id="KW-0175">Coiled coil</keyword>
<dbReference type="OrthoDB" id="2942533at2759"/>
<sequence>MGKSGGGKKKKSGGGGTNKVTTDSSKPNVNGGNTSDTQILFLKRAQELKEEGTKKYQAGDYAGALERYSKGLKLVPDDHPNRAVFHSNRAACLLQINPIDYEEVISECSLALKIQPGFTRALLRRAKAFEALGKVDLAVEDVNEVLKAEPNHKEAMEMSRQQLASSTKDDVKKNHTDCSSCCSEETEGKMDDWIHDFAELFRTRLRIDPEAHVDIHDLAVDRCNEALEETLTSEEAQPLFEEAAGKFQQVAALALLDWGKVLILAAEKRNLLEESTVTGEAYEWVKQRYIMGKEKYEQALSIKPEFYDGLRDLGVVNLEIAKLQCSFAVQQKIILSVWEDSTEVLNLFQSAEEKIKAATEMLEKKEENKKEASEMLMIWGNILYERSQLECETGVQGWEKNLESALERYRLAGVSESDISVSLENHCSNQAASAKGDEKEEGN</sequence>
<dbReference type="InterPro" id="IPR044517">
    <property type="entry name" value="PHOX1-4"/>
</dbReference>
<dbReference type="InterPro" id="IPR011990">
    <property type="entry name" value="TPR-like_helical_dom_sf"/>
</dbReference>
<feature type="region of interest" description="Disordered" evidence="3">
    <location>
        <begin position="1"/>
        <end position="36"/>
    </location>
</feature>
<dbReference type="EMBL" id="CM002869">
    <property type="protein sequence ID" value="KFK43396.1"/>
    <property type="molecule type" value="Genomic_DNA"/>
</dbReference>
<dbReference type="GO" id="GO:0010494">
    <property type="term" value="C:cytoplasmic stress granule"/>
    <property type="evidence" value="ECO:0007669"/>
    <property type="project" value="EnsemblPlants"/>
</dbReference>
<dbReference type="PANTHER" id="PTHR46183">
    <property type="entry name" value="PROTEIN CLMP1"/>
    <property type="match status" value="1"/>
</dbReference>
<keyword evidence="5" id="KW-1185">Reference proteome</keyword>
<evidence type="ECO:0000313" key="5">
    <source>
        <dbReference type="Proteomes" id="UP000029120"/>
    </source>
</evidence>
<keyword evidence="1" id="KW-0802">TPR repeat</keyword>
<dbReference type="InterPro" id="IPR019734">
    <property type="entry name" value="TPR_rpt"/>
</dbReference>
<dbReference type="PROSITE" id="PS50005">
    <property type="entry name" value="TPR"/>
    <property type="match status" value="2"/>
</dbReference>
<evidence type="ECO:0000256" key="3">
    <source>
        <dbReference type="SAM" id="MobiDB-lite"/>
    </source>
</evidence>
<evidence type="ECO:0000256" key="2">
    <source>
        <dbReference type="SAM" id="Coils"/>
    </source>
</evidence>
<feature type="repeat" description="TPR" evidence="1">
    <location>
        <begin position="45"/>
        <end position="78"/>
    </location>
</feature>
<dbReference type="AlphaFoldDB" id="A0A087HMP4"/>
<proteinExistence type="predicted"/>
<evidence type="ECO:0000256" key="1">
    <source>
        <dbReference type="PROSITE-ProRule" id="PRU00339"/>
    </source>
</evidence>
<feature type="compositionally biased region" description="Basic residues" evidence="3">
    <location>
        <begin position="1"/>
        <end position="12"/>
    </location>
</feature>
<accession>A0A087HMP4</accession>
<reference evidence="5" key="1">
    <citation type="journal article" date="2015" name="Nat. Plants">
        <title>Genome expansion of Arabis alpina linked with retrotransposition and reduced symmetric DNA methylation.</title>
        <authorList>
            <person name="Willing E.M."/>
            <person name="Rawat V."/>
            <person name="Mandakova T."/>
            <person name="Maumus F."/>
            <person name="James G.V."/>
            <person name="Nordstroem K.J."/>
            <person name="Becker C."/>
            <person name="Warthmann N."/>
            <person name="Chica C."/>
            <person name="Szarzynska B."/>
            <person name="Zytnicki M."/>
            <person name="Albani M.C."/>
            <person name="Kiefer C."/>
            <person name="Bergonzi S."/>
            <person name="Castaings L."/>
            <person name="Mateos J.L."/>
            <person name="Berns M.C."/>
            <person name="Bujdoso N."/>
            <person name="Piofczyk T."/>
            <person name="de Lorenzo L."/>
            <person name="Barrero-Sicilia C."/>
            <person name="Mateos I."/>
            <person name="Piednoel M."/>
            <person name="Hagmann J."/>
            <person name="Chen-Min-Tao R."/>
            <person name="Iglesias-Fernandez R."/>
            <person name="Schuster S.C."/>
            <person name="Alonso-Blanco C."/>
            <person name="Roudier F."/>
            <person name="Carbonero P."/>
            <person name="Paz-Ares J."/>
            <person name="Davis S.J."/>
            <person name="Pecinka A."/>
            <person name="Quesneville H."/>
            <person name="Colot V."/>
            <person name="Lysak M.A."/>
            <person name="Weigel D."/>
            <person name="Coupland G."/>
            <person name="Schneeberger K."/>
        </authorList>
    </citation>
    <scope>NUCLEOTIDE SEQUENCE [LARGE SCALE GENOMIC DNA]</scope>
    <source>
        <strain evidence="5">cv. Pajares</strain>
    </source>
</reference>
<evidence type="ECO:0000313" key="4">
    <source>
        <dbReference type="EMBL" id="KFK43396.1"/>
    </source>
</evidence>
<protein>
    <submittedName>
        <fullName evidence="4">Uncharacterized protein</fullName>
    </submittedName>
</protein>
<dbReference type="SMART" id="SM00028">
    <property type="entry name" value="TPR"/>
    <property type="match status" value="3"/>
</dbReference>
<dbReference type="Proteomes" id="UP000029120">
    <property type="component" value="Chromosome 1"/>
</dbReference>
<feature type="coiled-coil region" evidence="2">
    <location>
        <begin position="348"/>
        <end position="375"/>
    </location>
</feature>
<dbReference type="SUPFAM" id="SSF48452">
    <property type="entry name" value="TPR-like"/>
    <property type="match status" value="1"/>
</dbReference>
<feature type="repeat" description="TPR" evidence="1">
    <location>
        <begin position="119"/>
        <end position="152"/>
    </location>
</feature>
<name>A0A087HMP4_ARAAL</name>
<dbReference type="eggNOG" id="KOG4151">
    <property type="taxonomic scope" value="Eukaryota"/>
</dbReference>
<organism evidence="4 5">
    <name type="scientific">Arabis alpina</name>
    <name type="common">Alpine rock-cress</name>
    <dbReference type="NCBI Taxonomy" id="50452"/>
    <lineage>
        <taxon>Eukaryota</taxon>
        <taxon>Viridiplantae</taxon>
        <taxon>Streptophyta</taxon>
        <taxon>Embryophyta</taxon>
        <taxon>Tracheophyta</taxon>
        <taxon>Spermatophyta</taxon>
        <taxon>Magnoliopsida</taxon>
        <taxon>eudicotyledons</taxon>
        <taxon>Gunneridae</taxon>
        <taxon>Pentapetalae</taxon>
        <taxon>rosids</taxon>
        <taxon>malvids</taxon>
        <taxon>Brassicales</taxon>
        <taxon>Brassicaceae</taxon>
        <taxon>Arabideae</taxon>
        <taxon>Arabis</taxon>
    </lineage>
</organism>